<keyword evidence="10" id="KW-0472">Membrane</keyword>
<dbReference type="Gene3D" id="3.30.565.10">
    <property type="entry name" value="Histidine kinase-like ATPase, C-terminal domain"/>
    <property type="match status" value="1"/>
</dbReference>
<evidence type="ECO:0000313" key="13">
    <source>
        <dbReference type="EMBL" id="QQO10513.1"/>
    </source>
</evidence>
<dbReference type="CDD" id="cd06225">
    <property type="entry name" value="HAMP"/>
    <property type="match status" value="1"/>
</dbReference>
<evidence type="ECO:0000256" key="3">
    <source>
        <dbReference type="ARBA" id="ARBA00012438"/>
    </source>
</evidence>
<keyword evidence="9" id="KW-0902">Two-component regulatory system</keyword>
<protein>
    <recommendedName>
        <fullName evidence="3">histidine kinase</fullName>
        <ecNumber evidence="3">2.7.13.3</ecNumber>
    </recommendedName>
</protein>
<dbReference type="InterPro" id="IPR036890">
    <property type="entry name" value="HATPase_C_sf"/>
</dbReference>
<evidence type="ECO:0000256" key="10">
    <source>
        <dbReference type="SAM" id="Phobius"/>
    </source>
</evidence>
<dbReference type="SUPFAM" id="SSF47384">
    <property type="entry name" value="Homodimeric domain of signal transducing histidine kinase"/>
    <property type="match status" value="1"/>
</dbReference>
<dbReference type="Pfam" id="PF00512">
    <property type="entry name" value="HisKA"/>
    <property type="match status" value="1"/>
</dbReference>
<evidence type="ECO:0000256" key="6">
    <source>
        <dbReference type="ARBA" id="ARBA00022741"/>
    </source>
</evidence>
<dbReference type="InterPro" id="IPR003660">
    <property type="entry name" value="HAMP_dom"/>
</dbReference>
<dbReference type="SUPFAM" id="SSF55874">
    <property type="entry name" value="ATPase domain of HSP90 chaperone/DNA topoisomerase II/histidine kinase"/>
    <property type="match status" value="1"/>
</dbReference>
<dbReference type="GO" id="GO:0000155">
    <property type="term" value="F:phosphorelay sensor kinase activity"/>
    <property type="evidence" value="ECO:0007669"/>
    <property type="project" value="InterPro"/>
</dbReference>
<evidence type="ECO:0000259" key="12">
    <source>
        <dbReference type="PROSITE" id="PS50885"/>
    </source>
</evidence>
<dbReference type="CDD" id="cd00075">
    <property type="entry name" value="HATPase"/>
    <property type="match status" value="1"/>
</dbReference>
<feature type="transmembrane region" description="Helical" evidence="10">
    <location>
        <begin position="93"/>
        <end position="114"/>
    </location>
</feature>
<evidence type="ECO:0000256" key="8">
    <source>
        <dbReference type="ARBA" id="ARBA00022840"/>
    </source>
</evidence>
<keyword evidence="6" id="KW-0547">Nucleotide-binding</keyword>
<dbReference type="Pfam" id="PF00672">
    <property type="entry name" value="HAMP"/>
    <property type="match status" value="1"/>
</dbReference>
<dbReference type="InterPro" id="IPR003594">
    <property type="entry name" value="HATPase_dom"/>
</dbReference>
<dbReference type="SMART" id="SM00304">
    <property type="entry name" value="HAMP"/>
    <property type="match status" value="1"/>
</dbReference>
<dbReference type="CDD" id="cd00082">
    <property type="entry name" value="HisKA"/>
    <property type="match status" value="1"/>
</dbReference>
<sequence length="607" mass="68561">MNTVRTQPKHSIISIRALLFVYFLLCVLTILFSRNFFMEPLLESKPPDTLNFVILLTIPVVLLIFLSISIVYLIRDLVTRRAGSRFQSRVLRYFIIVALLAAAPATIITTQFFYEVVRIWENMKIREALTIGQDFALDSYHYRLEALERTVREKDLDSVLYPPGMQEIPGDNFSAERLLAAVDPDLAALQDFELQESGSWEPVSYAGPPEQRLLSPPGTKQGFVLREIPRDTDIIRYITFSAGERGPDSLLRVVSYGLGDRFDSNVEIVDTEIRRFEAIAAVRSQLKTILLFYYGVFFFPTLLMTIIIAITLSSKVTQPIVELSEATQRVAEGDFSIQILSRPKDELGRLIASFNSMVRDLEQSQNALVKAEKISIWQNMAQQLAHEIKNPLTPIRLSAERVLRRWRNEPEQVGEILENSMLAIIQEVESLSTLLTEFRTLSKPIEPSLSTVKIGESIEETISPYRSSYPGITFITDHVSRGISVKIDRRHITQVLTNLIINAIDAMHGSGPVEIRTDLVKKRDSRYCRLSIKDAGKGIPESEQSKIFTPYFTTKESGTGLGLPIVERIVTDHGGTIWFNSAEGMGTTFFIDLPMDGSNDQEAKDTE</sequence>
<evidence type="ECO:0000259" key="11">
    <source>
        <dbReference type="PROSITE" id="PS50109"/>
    </source>
</evidence>
<gene>
    <name evidence="13" type="ORF">JFL75_06255</name>
</gene>
<dbReference type="SUPFAM" id="SSF158472">
    <property type="entry name" value="HAMP domain-like"/>
    <property type="match status" value="1"/>
</dbReference>
<keyword evidence="7" id="KW-0418">Kinase</keyword>
<keyword evidence="5" id="KW-0808">Transferase</keyword>
<keyword evidence="10" id="KW-1133">Transmembrane helix</keyword>
<dbReference type="InterPro" id="IPR005467">
    <property type="entry name" value="His_kinase_dom"/>
</dbReference>
<dbReference type="InterPro" id="IPR004358">
    <property type="entry name" value="Sig_transdc_His_kin-like_C"/>
</dbReference>
<dbReference type="GO" id="GO:0005524">
    <property type="term" value="F:ATP binding"/>
    <property type="evidence" value="ECO:0007669"/>
    <property type="project" value="UniProtKB-KW"/>
</dbReference>
<feature type="transmembrane region" description="Helical" evidence="10">
    <location>
        <begin position="52"/>
        <end position="73"/>
    </location>
</feature>
<dbReference type="InterPro" id="IPR036097">
    <property type="entry name" value="HisK_dim/P_sf"/>
</dbReference>
<dbReference type="InterPro" id="IPR003661">
    <property type="entry name" value="HisK_dim/P_dom"/>
</dbReference>
<name>A0A7T7XQF9_9SPIR</name>
<dbReference type="Proteomes" id="UP000595917">
    <property type="component" value="Chromosome"/>
</dbReference>
<dbReference type="EMBL" id="CP067089">
    <property type="protein sequence ID" value="QQO10513.1"/>
    <property type="molecule type" value="Genomic_DNA"/>
</dbReference>
<proteinExistence type="predicted"/>
<evidence type="ECO:0000256" key="9">
    <source>
        <dbReference type="ARBA" id="ARBA00023012"/>
    </source>
</evidence>
<dbReference type="PRINTS" id="PR00344">
    <property type="entry name" value="BCTRLSENSOR"/>
</dbReference>
<dbReference type="KEGG" id="bhc:JFL75_06255"/>
<evidence type="ECO:0000256" key="4">
    <source>
        <dbReference type="ARBA" id="ARBA00022553"/>
    </source>
</evidence>
<feature type="domain" description="Histidine kinase" evidence="11">
    <location>
        <begin position="383"/>
        <end position="597"/>
    </location>
</feature>
<dbReference type="PROSITE" id="PS50109">
    <property type="entry name" value="HIS_KIN"/>
    <property type="match status" value="1"/>
</dbReference>
<feature type="transmembrane region" description="Helical" evidence="10">
    <location>
        <begin position="12"/>
        <end position="32"/>
    </location>
</feature>
<dbReference type="SMART" id="SM00387">
    <property type="entry name" value="HATPase_c"/>
    <property type="match status" value="1"/>
</dbReference>
<accession>A0A7T7XQF9</accession>
<keyword evidence="10" id="KW-0812">Transmembrane</keyword>
<comment type="catalytic activity">
    <reaction evidence="1">
        <text>ATP + protein L-histidine = ADP + protein N-phospho-L-histidine.</text>
        <dbReference type="EC" id="2.7.13.3"/>
    </reaction>
</comment>
<dbReference type="EC" id="2.7.13.3" evidence="3"/>
<dbReference type="PANTHER" id="PTHR43065">
    <property type="entry name" value="SENSOR HISTIDINE KINASE"/>
    <property type="match status" value="1"/>
</dbReference>
<feature type="transmembrane region" description="Helical" evidence="10">
    <location>
        <begin position="291"/>
        <end position="312"/>
    </location>
</feature>
<dbReference type="Gene3D" id="1.10.287.130">
    <property type="match status" value="1"/>
</dbReference>
<comment type="subcellular location">
    <subcellularLocation>
        <location evidence="2">Membrane</location>
    </subcellularLocation>
</comment>
<feature type="domain" description="HAMP" evidence="12">
    <location>
        <begin position="314"/>
        <end position="366"/>
    </location>
</feature>
<evidence type="ECO:0000256" key="5">
    <source>
        <dbReference type="ARBA" id="ARBA00022679"/>
    </source>
</evidence>
<dbReference type="Gene3D" id="6.10.340.10">
    <property type="match status" value="1"/>
</dbReference>
<dbReference type="GO" id="GO:0016020">
    <property type="term" value="C:membrane"/>
    <property type="evidence" value="ECO:0007669"/>
    <property type="project" value="UniProtKB-SubCell"/>
</dbReference>
<keyword evidence="14" id="KW-1185">Reference proteome</keyword>
<dbReference type="PROSITE" id="PS50885">
    <property type="entry name" value="HAMP"/>
    <property type="match status" value="1"/>
</dbReference>
<evidence type="ECO:0000256" key="7">
    <source>
        <dbReference type="ARBA" id="ARBA00022777"/>
    </source>
</evidence>
<evidence type="ECO:0000313" key="14">
    <source>
        <dbReference type="Proteomes" id="UP000595917"/>
    </source>
</evidence>
<reference evidence="13" key="1">
    <citation type="submission" date="2021-01" db="EMBL/GenBank/DDBJ databases">
        <title>Description of Breznakiella homolactica.</title>
        <authorList>
            <person name="Song Y."/>
            <person name="Brune A."/>
        </authorList>
    </citation>
    <scope>NUCLEOTIDE SEQUENCE</scope>
    <source>
        <strain evidence="13">RmG30</strain>
    </source>
</reference>
<evidence type="ECO:0000256" key="1">
    <source>
        <dbReference type="ARBA" id="ARBA00000085"/>
    </source>
</evidence>
<dbReference type="AlphaFoldDB" id="A0A7T7XQF9"/>
<dbReference type="Pfam" id="PF02518">
    <property type="entry name" value="HATPase_c"/>
    <property type="match status" value="1"/>
</dbReference>
<keyword evidence="4" id="KW-0597">Phosphoprotein</keyword>
<keyword evidence="8" id="KW-0067">ATP-binding</keyword>
<dbReference type="SMART" id="SM00388">
    <property type="entry name" value="HisKA"/>
    <property type="match status" value="1"/>
</dbReference>
<organism evidence="13 14">
    <name type="scientific">Breznakiella homolactica</name>
    <dbReference type="NCBI Taxonomy" id="2798577"/>
    <lineage>
        <taxon>Bacteria</taxon>
        <taxon>Pseudomonadati</taxon>
        <taxon>Spirochaetota</taxon>
        <taxon>Spirochaetia</taxon>
        <taxon>Spirochaetales</taxon>
        <taxon>Breznakiellaceae</taxon>
        <taxon>Breznakiella</taxon>
    </lineage>
</organism>
<evidence type="ECO:0000256" key="2">
    <source>
        <dbReference type="ARBA" id="ARBA00004370"/>
    </source>
</evidence>
<dbReference type="PANTHER" id="PTHR43065:SF46">
    <property type="entry name" value="C4-DICARBOXYLATE TRANSPORT SENSOR PROTEIN DCTB"/>
    <property type="match status" value="1"/>
</dbReference>